<keyword evidence="3 9" id="KW-0863">Zinc-finger</keyword>
<dbReference type="InterPro" id="IPR036236">
    <property type="entry name" value="Znf_C2H2_sf"/>
</dbReference>
<keyword evidence="12" id="KW-1185">Reference proteome</keyword>
<evidence type="ECO:0000256" key="3">
    <source>
        <dbReference type="ARBA" id="ARBA00022771"/>
    </source>
</evidence>
<gene>
    <name evidence="13 14" type="primary">LOC108080557</name>
</gene>
<organism evidence="12 14">
    <name type="scientific">Drosophila kikkawai</name>
    <name type="common">Fruit fly</name>
    <dbReference type="NCBI Taxonomy" id="30033"/>
    <lineage>
        <taxon>Eukaryota</taxon>
        <taxon>Metazoa</taxon>
        <taxon>Ecdysozoa</taxon>
        <taxon>Arthropoda</taxon>
        <taxon>Hexapoda</taxon>
        <taxon>Insecta</taxon>
        <taxon>Pterygota</taxon>
        <taxon>Neoptera</taxon>
        <taxon>Endopterygota</taxon>
        <taxon>Diptera</taxon>
        <taxon>Brachycera</taxon>
        <taxon>Muscomorpha</taxon>
        <taxon>Ephydroidea</taxon>
        <taxon>Drosophilidae</taxon>
        <taxon>Drosophila</taxon>
        <taxon>Sophophora</taxon>
    </lineage>
</organism>
<dbReference type="PANTHER" id="PTHR46481">
    <property type="entry name" value="ZINC FINGER BED DOMAIN-CONTAINING PROTEIN 4"/>
    <property type="match status" value="1"/>
</dbReference>
<evidence type="ECO:0000313" key="12">
    <source>
        <dbReference type="Proteomes" id="UP001652661"/>
    </source>
</evidence>
<dbReference type="InterPro" id="IPR007021">
    <property type="entry name" value="DUF659"/>
</dbReference>
<evidence type="ECO:0000256" key="6">
    <source>
        <dbReference type="ARBA" id="ARBA00023125"/>
    </source>
</evidence>
<keyword evidence="7" id="KW-0804">Transcription</keyword>
<name>A0ABM4GD93_DROKI</name>
<evidence type="ECO:0000313" key="13">
    <source>
        <dbReference type="RefSeq" id="XP_041633316.1"/>
    </source>
</evidence>
<dbReference type="InterPro" id="IPR008906">
    <property type="entry name" value="HATC_C_dom"/>
</dbReference>
<evidence type="ECO:0000259" key="11">
    <source>
        <dbReference type="PROSITE" id="PS50808"/>
    </source>
</evidence>
<dbReference type="SUPFAM" id="SSF57667">
    <property type="entry name" value="beta-beta-alpha zinc fingers"/>
    <property type="match status" value="1"/>
</dbReference>
<dbReference type="Pfam" id="PF02892">
    <property type="entry name" value="zf-BED"/>
    <property type="match status" value="1"/>
</dbReference>
<evidence type="ECO:0000256" key="9">
    <source>
        <dbReference type="PROSITE-ProRule" id="PRU00027"/>
    </source>
</evidence>
<dbReference type="PANTHER" id="PTHR46481:SF10">
    <property type="entry name" value="ZINC FINGER BED DOMAIN-CONTAINING PROTEIN 39"/>
    <property type="match status" value="1"/>
</dbReference>
<evidence type="ECO:0000256" key="8">
    <source>
        <dbReference type="ARBA" id="ARBA00023242"/>
    </source>
</evidence>
<keyword evidence="8" id="KW-0539">Nucleus</keyword>
<accession>A0ABM4GD93</accession>
<keyword evidence="4" id="KW-0862">Zinc</keyword>
<dbReference type="Pfam" id="PF05699">
    <property type="entry name" value="Dimer_Tnp_hAT"/>
    <property type="match status" value="1"/>
</dbReference>
<evidence type="ECO:0000256" key="2">
    <source>
        <dbReference type="ARBA" id="ARBA00022723"/>
    </source>
</evidence>
<dbReference type="GeneID" id="108080557"/>
<comment type="subcellular location">
    <subcellularLocation>
        <location evidence="1">Nucleus</location>
    </subcellularLocation>
</comment>
<evidence type="ECO:0000313" key="14">
    <source>
        <dbReference type="RefSeq" id="XP_070140676.1"/>
    </source>
</evidence>
<feature type="compositionally biased region" description="Basic and acidic residues" evidence="10">
    <location>
        <begin position="1"/>
        <end position="16"/>
    </location>
</feature>
<sequence length="599" mass="68176">MDDEGRMENYLKRLEPTEEVETESAQKRKRERSVVWDHFKKSSDKAYGICNYCGKHLKTAGNTSNLLDHLKRLHPSRMTADKEPMPKTMATFLNKEPFYGSDSNVKKRLDKKVMDMIVKDVRPFSCVHDEGFVELMQEAVPRYKLPSRTYFRDVMLPTEYDLLSLKLRAALEAVKHVGLTTDLWTSAANEGYITITCHFITENFKLTSALLSTAPLMTPTNHNAQNIADSISLMLAKWGLLSKVVTVTTDNDSTMKKACDILEFKHLPCLAHTINLLAQDILKLAAVNVIISKCKRIVTYFKHSTIATAKLKEAQNTNEPLLLIQEVSTRWNSAYAMVKRILQINEYVTLTLLKLRNGPSPITNEELDVLNDLSDLLSPFHEATLSVSTNTKVSVSLIIPVIAEIHHKMNQVKAQLRTQEGKKIYVVVQKRLVERLDSFETHTIPRIATLIDPRFKKDGFLRSSNAEQAAEALELELLSLEPTTPRRPPTPESTLNEASSKFSFLQNKPKVKSTRADATRQFMENENIPDTCDPLKYWEMTADNELKLVAKKFFCVQASSCESERVFSLAGQTISDRRTRLKPEVVDQLLFLNKNRHFN</sequence>
<dbReference type="Proteomes" id="UP001652661">
    <property type="component" value="Chromosome 2R"/>
</dbReference>
<keyword evidence="5" id="KW-0805">Transcription regulation</keyword>
<feature type="region of interest" description="Disordered" evidence="10">
    <location>
        <begin position="1"/>
        <end position="29"/>
    </location>
</feature>
<protein>
    <submittedName>
        <fullName evidence="13 14">E3 SUMO-protein ligase ZBED1-like isoform X1</fullName>
    </submittedName>
</protein>
<feature type="domain" description="BED-type" evidence="11">
    <location>
        <begin position="30"/>
        <end position="81"/>
    </location>
</feature>
<evidence type="ECO:0000256" key="1">
    <source>
        <dbReference type="ARBA" id="ARBA00004123"/>
    </source>
</evidence>
<dbReference type="InterPro" id="IPR012337">
    <property type="entry name" value="RNaseH-like_sf"/>
</dbReference>
<dbReference type="InterPro" id="IPR003656">
    <property type="entry name" value="Znf_BED"/>
</dbReference>
<dbReference type="Pfam" id="PF04937">
    <property type="entry name" value="DUF659"/>
    <property type="match status" value="1"/>
</dbReference>
<keyword evidence="2" id="KW-0479">Metal-binding</keyword>
<proteinExistence type="predicted"/>
<dbReference type="InterPro" id="IPR052035">
    <property type="entry name" value="ZnF_BED_domain_contain"/>
</dbReference>
<evidence type="ECO:0000256" key="5">
    <source>
        <dbReference type="ARBA" id="ARBA00023015"/>
    </source>
</evidence>
<dbReference type="SUPFAM" id="SSF140996">
    <property type="entry name" value="Hermes dimerisation domain"/>
    <property type="match status" value="1"/>
</dbReference>
<dbReference type="RefSeq" id="XP_070140676.1">
    <property type="nucleotide sequence ID" value="XM_070284575.1"/>
</dbReference>
<dbReference type="SMART" id="SM00614">
    <property type="entry name" value="ZnF_BED"/>
    <property type="match status" value="1"/>
</dbReference>
<evidence type="ECO:0000256" key="4">
    <source>
        <dbReference type="ARBA" id="ARBA00022833"/>
    </source>
</evidence>
<evidence type="ECO:0000256" key="10">
    <source>
        <dbReference type="SAM" id="MobiDB-lite"/>
    </source>
</evidence>
<feature type="region of interest" description="Disordered" evidence="10">
    <location>
        <begin position="480"/>
        <end position="499"/>
    </location>
</feature>
<reference evidence="12 13" key="1">
    <citation type="submission" date="2025-05" db="UniProtKB">
        <authorList>
            <consortium name="RefSeq"/>
        </authorList>
    </citation>
    <scope>NUCLEOTIDE SEQUENCE [LARGE SCALE GENOMIC DNA]</scope>
    <source>
        <strain evidence="12 13">14028-0561.14</strain>
        <tissue evidence="13 14">Whole fly</tissue>
    </source>
</reference>
<keyword evidence="6" id="KW-0238">DNA-binding</keyword>
<dbReference type="RefSeq" id="XP_041633316.1">
    <property type="nucleotide sequence ID" value="XM_041777382.2"/>
</dbReference>
<evidence type="ECO:0000256" key="7">
    <source>
        <dbReference type="ARBA" id="ARBA00023163"/>
    </source>
</evidence>
<dbReference type="PROSITE" id="PS50808">
    <property type="entry name" value="ZF_BED"/>
    <property type="match status" value="1"/>
</dbReference>
<dbReference type="Gene3D" id="1.10.10.1070">
    <property type="entry name" value="Zinc finger, BED domain-containing"/>
    <property type="match status" value="1"/>
</dbReference>
<dbReference type="SUPFAM" id="SSF53098">
    <property type="entry name" value="Ribonuclease H-like"/>
    <property type="match status" value="1"/>
</dbReference>